<feature type="compositionally biased region" description="Polar residues" evidence="1">
    <location>
        <begin position="57"/>
        <end position="67"/>
    </location>
</feature>
<gene>
    <name evidence="2" type="ORF">P5G46_09980</name>
</gene>
<keyword evidence="3" id="KW-1185">Reference proteome</keyword>
<dbReference type="Proteomes" id="UP001630303">
    <property type="component" value="Unassembled WGS sequence"/>
</dbReference>
<dbReference type="EMBL" id="JAROCE010000002">
    <property type="protein sequence ID" value="MFM2720832.1"/>
    <property type="molecule type" value="Genomic_DNA"/>
</dbReference>
<proteinExistence type="predicted"/>
<reference evidence="2 3" key="1">
    <citation type="submission" date="2023-03" db="EMBL/GenBank/DDBJ databases">
        <title>MT1 and MT2 Draft Genomes of Novel Species.</title>
        <authorList>
            <person name="Venkateswaran K."/>
        </authorList>
    </citation>
    <scope>NUCLEOTIDE SEQUENCE [LARGE SCALE GENOMIC DNA]</scope>
    <source>
        <strain evidence="2 3">IF8SW-P5</strain>
    </source>
</reference>
<name>A0ABW9GGB2_9MICO</name>
<accession>A0ABW9GGB2</accession>
<comment type="caution">
    <text evidence="2">The sequence shown here is derived from an EMBL/GenBank/DDBJ whole genome shotgun (WGS) entry which is preliminary data.</text>
</comment>
<dbReference type="RefSeq" id="WP_239276015.1">
    <property type="nucleotide sequence ID" value="NZ_JAROCE010000002.1"/>
</dbReference>
<protein>
    <submittedName>
        <fullName evidence="2">Uncharacterized protein</fullName>
    </submittedName>
</protein>
<feature type="region of interest" description="Disordered" evidence="1">
    <location>
        <begin position="1"/>
        <end position="67"/>
    </location>
</feature>
<evidence type="ECO:0000313" key="3">
    <source>
        <dbReference type="Proteomes" id="UP001630303"/>
    </source>
</evidence>
<sequence>MASGNDPSQAAADENSYEGADVEVSPSDTDGAPKPGGLGTDGTIPDTETGVAAGHSDTASNFNPEED</sequence>
<evidence type="ECO:0000256" key="1">
    <source>
        <dbReference type="SAM" id="MobiDB-lite"/>
    </source>
</evidence>
<organism evidence="2 3">
    <name type="scientific">Microbacterium mcarthurae</name>
    <dbReference type="NCBI Taxonomy" id="3035918"/>
    <lineage>
        <taxon>Bacteria</taxon>
        <taxon>Bacillati</taxon>
        <taxon>Actinomycetota</taxon>
        <taxon>Actinomycetes</taxon>
        <taxon>Micrococcales</taxon>
        <taxon>Microbacteriaceae</taxon>
        <taxon>Microbacterium</taxon>
    </lineage>
</organism>
<evidence type="ECO:0000313" key="2">
    <source>
        <dbReference type="EMBL" id="MFM2720832.1"/>
    </source>
</evidence>